<accession>A0AAE0FW98</accession>
<evidence type="ECO:0000313" key="2">
    <source>
        <dbReference type="EMBL" id="KAK3266953.1"/>
    </source>
</evidence>
<evidence type="ECO:0000259" key="1">
    <source>
        <dbReference type="PROSITE" id="PS51166"/>
    </source>
</evidence>
<protein>
    <recommendedName>
        <fullName evidence="1">CBM20 domain-containing protein</fullName>
    </recommendedName>
</protein>
<keyword evidence="3" id="KW-1185">Reference proteome</keyword>
<dbReference type="EMBL" id="LGRX02012714">
    <property type="protein sequence ID" value="KAK3266953.1"/>
    <property type="molecule type" value="Genomic_DNA"/>
</dbReference>
<organism evidence="2 3">
    <name type="scientific">Cymbomonas tetramitiformis</name>
    <dbReference type="NCBI Taxonomy" id="36881"/>
    <lineage>
        <taxon>Eukaryota</taxon>
        <taxon>Viridiplantae</taxon>
        <taxon>Chlorophyta</taxon>
        <taxon>Pyramimonadophyceae</taxon>
        <taxon>Pyramimonadales</taxon>
        <taxon>Pyramimonadaceae</taxon>
        <taxon>Cymbomonas</taxon>
    </lineage>
</organism>
<sequence>MSAEPSGGSSYYSIDTDSALGGFAVSYEQPEPKRGRCRSVFTIYIADRPSTVPSHAAPSIHFDIPELGNWEVGHQCVALDDSQRLYQAVVEIPYATGAEYSPNLFKFKYTFDDGTGIPFYESGPDRGERKAQANYYHRHPRASSWSSTAYYTTADGDLDAYEAFLRLELGRVASGRRTGVEFFSAFAALEPAMYKALKSSTENILDKFVKAGELQGGNDLVFCCAGIIGKFGLMPQMYGSGTSSYSSYTVSGSSFTSSYYSATPEPRPWCFWLVQNLEVVDATTYNPALKLGSHHKWATTGLKEAVMRIYMHAKPGTGRYCFLSLVPALKHLRLLPDSCSSKGKTLAGSAAGICEEFSEAVAEVCRAVAEEPADSKLSPEWLSALVKYAPSFDAMKALLHDPRFTSLAQRPAVIVAFCDDYLEDFKFSRVRSQSEEEFAGIQGLLREHPFLKCQAAAVAIFENDDAIEELGADPCLQFMDLCLPENVKPGCAGAELVKAARKWLRRHYGEDSALNTSSTTATTTGGVGGYRGIGTYGGTSSYYGGGYSGLSSVYGGYNYGGTSAYTPSAEEKSKSVRKALRRAVQTWDAVLSRSCFAGHEKDFLFDLGRAAPLRHSSQQVVLQSLCSLDEKPGMDYYDESIKDWLLLKAGELVHSSDWTAVEACELVDKAQQRTSFGYALMGQVITHASASAATPKQWAALDAATLLENAPVWCTARAWAVAADGEDDHQRTLRELVEGARGAVQGLVQRLEGRTCTLKEVQAAQKCQANLLRLAADFSLSVGAASGGLSGVIQRCGAELAAFDALLARVSCYVSLYCHSIGVECGTLEESMQKAQ</sequence>
<proteinExistence type="predicted"/>
<comment type="caution">
    <text evidence="2">The sequence shown here is derived from an EMBL/GenBank/DDBJ whole genome shotgun (WGS) entry which is preliminary data.</text>
</comment>
<dbReference type="GO" id="GO:2001070">
    <property type="term" value="F:starch binding"/>
    <property type="evidence" value="ECO:0007669"/>
    <property type="project" value="InterPro"/>
</dbReference>
<feature type="domain" description="CBM20" evidence="1">
    <location>
        <begin position="31"/>
        <end position="156"/>
    </location>
</feature>
<evidence type="ECO:0000313" key="3">
    <source>
        <dbReference type="Proteomes" id="UP001190700"/>
    </source>
</evidence>
<reference evidence="2 3" key="1">
    <citation type="journal article" date="2015" name="Genome Biol. Evol.">
        <title>Comparative Genomics of a Bacterivorous Green Alga Reveals Evolutionary Causalities and Consequences of Phago-Mixotrophic Mode of Nutrition.</title>
        <authorList>
            <person name="Burns J.A."/>
            <person name="Paasch A."/>
            <person name="Narechania A."/>
            <person name="Kim E."/>
        </authorList>
    </citation>
    <scope>NUCLEOTIDE SEQUENCE [LARGE SCALE GENOMIC DNA]</scope>
    <source>
        <strain evidence="2 3">PLY_AMNH</strain>
    </source>
</reference>
<dbReference type="AlphaFoldDB" id="A0AAE0FW98"/>
<feature type="non-terminal residue" evidence="2">
    <location>
        <position position="836"/>
    </location>
</feature>
<dbReference type="PROSITE" id="PS51166">
    <property type="entry name" value="CBM20"/>
    <property type="match status" value="1"/>
</dbReference>
<name>A0AAE0FW98_9CHLO</name>
<gene>
    <name evidence="2" type="ORF">CYMTET_24459</name>
</gene>
<dbReference type="InterPro" id="IPR002044">
    <property type="entry name" value="CBM20"/>
</dbReference>
<dbReference type="Proteomes" id="UP001190700">
    <property type="component" value="Unassembled WGS sequence"/>
</dbReference>